<keyword evidence="2" id="KW-1185">Reference proteome</keyword>
<dbReference type="PANTHER" id="PTHR10151">
    <property type="entry name" value="ECTONUCLEOTIDE PYROPHOSPHATASE/PHOSPHODIESTERASE"/>
    <property type="match status" value="1"/>
</dbReference>
<dbReference type="Pfam" id="PF01663">
    <property type="entry name" value="Phosphodiest"/>
    <property type="match status" value="1"/>
</dbReference>
<dbReference type="InterPro" id="IPR017850">
    <property type="entry name" value="Alkaline_phosphatase_core_sf"/>
</dbReference>
<dbReference type="PANTHER" id="PTHR10151:SF120">
    <property type="entry name" value="BIS(5'-ADENOSYL)-TRIPHOSPHATASE"/>
    <property type="match status" value="1"/>
</dbReference>
<dbReference type="EMBL" id="FXAZ01000001">
    <property type="protein sequence ID" value="SMG29267.1"/>
    <property type="molecule type" value="Genomic_DNA"/>
</dbReference>
<dbReference type="GO" id="GO:0016787">
    <property type="term" value="F:hydrolase activity"/>
    <property type="evidence" value="ECO:0007669"/>
    <property type="project" value="UniProtKB-ARBA"/>
</dbReference>
<name>A0A1X7JN03_9BACL</name>
<dbReference type="STRING" id="1852522.SAMN06295960_1749"/>
<dbReference type="OrthoDB" id="1956004at2"/>
<protein>
    <submittedName>
        <fullName evidence="1">Type I phosphodiesterase / nucleotide pyrophosphatase</fullName>
    </submittedName>
</protein>
<dbReference type="SUPFAM" id="SSF53649">
    <property type="entry name" value="Alkaline phosphatase-like"/>
    <property type="match status" value="1"/>
</dbReference>
<proteinExistence type="predicted"/>
<evidence type="ECO:0000313" key="2">
    <source>
        <dbReference type="Proteomes" id="UP000193834"/>
    </source>
</evidence>
<organism evidence="1 2">
    <name type="scientific">Paenibacillus aquistagni</name>
    <dbReference type="NCBI Taxonomy" id="1852522"/>
    <lineage>
        <taxon>Bacteria</taxon>
        <taxon>Bacillati</taxon>
        <taxon>Bacillota</taxon>
        <taxon>Bacilli</taxon>
        <taxon>Bacillales</taxon>
        <taxon>Paenibacillaceae</taxon>
        <taxon>Paenibacillus</taxon>
    </lineage>
</organism>
<dbReference type="RefSeq" id="WP_085493854.1">
    <property type="nucleotide sequence ID" value="NZ_FXAZ01000001.1"/>
</dbReference>
<evidence type="ECO:0000313" key="1">
    <source>
        <dbReference type="EMBL" id="SMG29267.1"/>
    </source>
</evidence>
<reference evidence="1 2" key="1">
    <citation type="submission" date="2017-04" db="EMBL/GenBank/DDBJ databases">
        <authorList>
            <person name="Afonso C.L."/>
            <person name="Miller P.J."/>
            <person name="Scott M.A."/>
            <person name="Spackman E."/>
            <person name="Goraichik I."/>
            <person name="Dimitrov K.M."/>
            <person name="Suarez D.L."/>
            <person name="Swayne D.E."/>
        </authorList>
    </citation>
    <scope>NUCLEOTIDE SEQUENCE [LARGE SCALE GENOMIC DNA]</scope>
    <source>
        <strain evidence="1 2">11</strain>
    </source>
</reference>
<sequence length="277" mass="30652">MDKSVSRVFVLGMDGAGNFLQRSEAVHIPRIIAEQGAITYRAQTEMPTISAQCWGSMLHGVTPDKHGYDNNRAAVERFSLDSPYPSFFKAARDEHPEWTFASFTCWEPINFGLVEEAIDIHKVVADDEELTIKACEYLREVPDVHIFYLALDGPDGGGHRHGYNTDEQLRSIENADKQIGRVLEVIRERGWLEDSLILFVTDHGGGGTDPFNHGSDHPLDRTVFWGAAGSIVNPHADIDGVTFKDTAAVVLAALGVKQPEAWDAHVPEQLFQTVPSS</sequence>
<dbReference type="AlphaFoldDB" id="A0A1X7JN03"/>
<dbReference type="Gene3D" id="3.40.720.10">
    <property type="entry name" value="Alkaline Phosphatase, subunit A"/>
    <property type="match status" value="2"/>
</dbReference>
<accession>A0A1X7JN03</accession>
<dbReference type="InterPro" id="IPR002591">
    <property type="entry name" value="Phosphodiest/P_Trfase"/>
</dbReference>
<gene>
    <name evidence="1" type="ORF">SAMN06295960_1749</name>
</gene>
<dbReference type="Proteomes" id="UP000193834">
    <property type="component" value="Unassembled WGS sequence"/>
</dbReference>